<dbReference type="RefSeq" id="WP_204843202.1">
    <property type="nucleotide sequence ID" value="NZ_JAFBCL010000001.1"/>
</dbReference>
<dbReference type="EMBL" id="CP072788">
    <property type="protein sequence ID" value="QTR01177.1"/>
    <property type="molecule type" value="Genomic_DNA"/>
</dbReference>
<dbReference type="AlphaFoldDB" id="A0A8T8HRX4"/>
<sequence length="110" mass="11706">MKAAKAVPVLLAVGALLVGCGGDEWSGEVRFQVTRLNPASGAQPAYANLEIDQEEPKSIEPVSTRIADLDRLPAGVAVGDAVVCRVRQSDESGFDQRGVRTEVDSCRRPD</sequence>
<reference evidence="2 5" key="1">
    <citation type="submission" date="2021-01" db="EMBL/GenBank/DDBJ databases">
        <title>Sequencing the genomes of 1000 actinobacteria strains.</title>
        <authorList>
            <person name="Klenk H.-P."/>
        </authorList>
    </citation>
    <scope>NUCLEOTIDE SEQUENCE [LARGE SCALE GENOMIC DNA]</scope>
    <source>
        <strain evidence="2 5">DSM 44581</strain>
    </source>
</reference>
<evidence type="ECO:0000313" key="2">
    <source>
        <dbReference type="EMBL" id="MBM7812427.1"/>
    </source>
</evidence>
<proteinExistence type="predicted"/>
<dbReference type="PROSITE" id="PS51257">
    <property type="entry name" value="PROKAR_LIPOPROTEIN"/>
    <property type="match status" value="1"/>
</dbReference>
<protein>
    <recommendedName>
        <fullName evidence="6">Lipoprotein</fullName>
    </recommendedName>
</protein>
<evidence type="ECO:0000313" key="3">
    <source>
        <dbReference type="EMBL" id="QTR01177.1"/>
    </source>
</evidence>
<reference evidence="3" key="2">
    <citation type="submission" date="2021-04" db="EMBL/GenBank/DDBJ databases">
        <title>Saccharothrix algeriensis WGS.</title>
        <authorList>
            <person name="Stuskova K."/>
            <person name="Hakalova E."/>
            <person name="Tebbal A.B."/>
            <person name="Eichmeier A."/>
        </authorList>
    </citation>
    <scope>NUCLEOTIDE SEQUENCE</scope>
    <source>
        <strain evidence="3">NRRL B-24137</strain>
    </source>
</reference>
<keyword evidence="5" id="KW-1185">Reference proteome</keyword>
<organism evidence="3 4">
    <name type="scientific">Saccharothrix algeriensis</name>
    <dbReference type="NCBI Taxonomy" id="173560"/>
    <lineage>
        <taxon>Bacteria</taxon>
        <taxon>Bacillati</taxon>
        <taxon>Actinomycetota</taxon>
        <taxon>Actinomycetes</taxon>
        <taxon>Pseudonocardiales</taxon>
        <taxon>Pseudonocardiaceae</taxon>
        <taxon>Saccharothrix</taxon>
    </lineage>
</organism>
<dbReference type="EMBL" id="JAFBCL010000001">
    <property type="protein sequence ID" value="MBM7812427.1"/>
    <property type="molecule type" value="Genomic_DNA"/>
</dbReference>
<feature type="compositionally biased region" description="Basic and acidic residues" evidence="1">
    <location>
        <begin position="97"/>
        <end position="110"/>
    </location>
</feature>
<gene>
    <name evidence="3" type="ORF">J7S33_16945</name>
    <name evidence="2" type="ORF">JOE68_003292</name>
</gene>
<evidence type="ECO:0000313" key="5">
    <source>
        <dbReference type="Proteomes" id="UP001195724"/>
    </source>
</evidence>
<dbReference type="Proteomes" id="UP001195724">
    <property type="component" value="Unassembled WGS sequence"/>
</dbReference>
<accession>A0A8T8HRX4</accession>
<evidence type="ECO:0000313" key="4">
    <source>
        <dbReference type="Proteomes" id="UP000671828"/>
    </source>
</evidence>
<dbReference type="Proteomes" id="UP000671828">
    <property type="component" value="Chromosome"/>
</dbReference>
<feature type="region of interest" description="Disordered" evidence="1">
    <location>
        <begin position="91"/>
        <end position="110"/>
    </location>
</feature>
<name>A0A8T8HRX4_9PSEU</name>
<evidence type="ECO:0008006" key="6">
    <source>
        <dbReference type="Google" id="ProtNLM"/>
    </source>
</evidence>
<evidence type="ECO:0000256" key="1">
    <source>
        <dbReference type="SAM" id="MobiDB-lite"/>
    </source>
</evidence>